<dbReference type="AlphaFoldDB" id="A0A1E5Q6T4"/>
<dbReference type="EMBL" id="MCGG01000029">
    <property type="protein sequence ID" value="OEJ66729.1"/>
    <property type="molecule type" value="Genomic_DNA"/>
</dbReference>
<dbReference type="RefSeq" id="WP_069958249.1">
    <property type="nucleotide sequence ID" value="NZ_MCGG01000029.1"/>
</dbReference>
<evidence type="ECO:0000313" key="3">
    <source>
        <dbReference type="Proteomes" id="UP000095347"/>
    </source>
</evidence>
<feature type="region of interest" description="Disordered" evidence="1">
    <location>
        <begin position="44"/>
        <end position="80"/>
    </location>
</feature>
<protein>
    <submittedName>
        <fullName evidence="2">Uncharacterized protein</fullName>
    </submittedName>
</protein>
<accession>A0A1E5Q6T4</accession>
<organism evidence="2 3">
    <name type="scientific">Magnetovibrio blakemorei</name>
    <dbReference type="NCBI Taxonomy" id="28181"/>
    <lineage>
        <taxon>Bacteria</taxon>
        <taxon>Pseudomonadati</taxon>
        <taxon>Pseudomonadota</taxon>
        <taxon>Alphaproteobacteria</taxon>
        <taxon>Rhodospirillales</taxon>
        <taxon>Magnetovibrionaceae</taxon>
        <taxon>Magnetovibrio</taxon>
    </lineage>
</organism>
<gene>
    <name evidence="2" type="ORF">BEN30_11675</name>
</gene>
<name>A0A1E5Q6T4_9PROT</name>
<feature type="region of interest" description="Disordered" evidence="1">
    <location>
        <begin position="144"/>
        <end position="168"/>
    </location>
</feature>
<keyword evidence="3" id="KW-1185">Reference proteome</keyword>
<sequence>MILYQLRCADEHSFEAWFRNSTSYDEQTVAGDVECPYCGSTNVSKAPMAPHLATSRGDGGDQEASAQKAEDSAREVSAQPVSDVNVMDERRAQEVAQQILDAVGQIHDYAEEHFENVGDEFASEARKMHYGDTEERGIYGKTSEEDAEELKEEGIDFLRIPGQSRRNN</sequence>
<reference evidence="3" key="1">
    <citation type="submission" date="2016-07" db="EMBL/GenBank/DDBJ databases">
        <authorList>
            <person name="Florea S."/>
            <person name="Webb J.S."/>
            <person name="Jaromczyk J."/>
            <person name="Schardl C.L."/>
        </authorList>
    </citation>
    <scope>NUCLEOTIDE SEQUENCE [LARGE SCALE GENOMIC DNA]</scope>
    <source>
        <strain evidence="3">MV-1</strain>
    </source>
</reference>
<proteinExistence type="predicted"/>
<dbReference type="Proteomes" id="UP000095347">
    <property type="component" value="Unassembled WGS sequence"/>
</dbReference>
<evidence type="ECO:0000313" key="2">
    <source>
        <dbReference type="EMBL" id="OEJ66729.1"/>
    </source>
</evidence>
<dbReference type="Pfam" id="PF06676">
    <property type="entry name" value="DUF1178"/>
    <property type="match status" value="1"/>
</dbReference>
<comment type="caution">
    <text evidence="2">The sequence shown here is derived from an EMBL/GenBank/DDBJ whole genome shotgun (WGS) entry which is preliminary data.</text>
</comment>
<dbReference type="OrthoDB" id="9799894at2"/>
<evidence type="ECO:0000256" key="1">
    <source>
        <dbReference type="SAM" id="MobiDB-lite"/>
    </source>
</evidence>
<dbReference type="InterPro" id="IPR009562">
    <property type="entry name" value="DUF1178"/>
</dbReference>
<dbReference type="PIRSF" id="PIRSF032131">
    <property type="entry name" value="UCP032131"/>
    <property type="match status" value="1"/>
</dbReference>